<dbReference type="PANTHER" id="PTHR45632">
    <property type="entry name" value="LD33804P"/>
    <property type="match status" value="1"/>
</dbReference>
<dbReference type="Gene3D" id="1.25.40.420">
    <property type="match status" value="1"/>
</dbReference>
<reference evidence="4 5" key="1">
    <citation type="submission" date="2024-01" db="EMBL/GenBank/DDBJ databases">
        <title>The genome of the rayed Mediterranean limpet Patella caerulea (Linnaeus, 1758).</title>
        <authorList>
            <person name="Anh-Thu Weber A."/>
            <person name="Halstead-Nussloch G."/>
        </authorList>
    </citation>
    <scope>NUCLEOTIDE SEQUENCE [LARGE SCALE GENOMIC DNA]</scope>
    <source>
        <strain evidence="4">AATW-2023a</strain>
        <tissue evidence="4">Whole specimen</tissue>
    </source>
</reference>
<dbReference type="Gene3D" id="2.120.10.80">
    <property type="entry name" value="Kelch-type beta propeller"/>
    <property type="match status" value="1"/>
</dbReference>
<dbReference type="Proteomes" id="UP001347796">
    <property type="component" value="Unassembled WGS sequence"/>
</dbReference>
<dbReference type="SMART" id="SM00225">
    <property type="entry name" value="BTB"/>
    <property type="match status" value="1"/>
</dbReference>
<dbReference type="InterPro" id="IPR056737">
    <property type="entry name" value="Beta-prop_ATRN-MKLN-like"/>
</dbReference>
<evidence type="ECO:0000259" key="3">
    <source>
        <dbReference type="PROSITE" id="PS50097"/>
    </source>
</evidence>
<dbReference type="InterPro" id="IPR011705">
    <property type="entry name" value="BACK"/>
</dbReference>
<keyword evidence="5" id="KW-1185">Reference proteome</keyword>
<organism evidence="4 5">
    <name type="scientific">Patella caerulea</name>
    <name type="common">Rayed Mediterranean limpet</name>
    <dbReference type="NCBI Taxonomy" id="87958"/>
    <lineage>
        <taxon>Eukaryota</taxon>
        <taxon>Metazoa</taxon>
        <taxon>Spiralia</taxon>
        <taxon>Lophotrochozoa</taxon>
        <taxon>Mollusca</taxon>
        <taxon>Gastropoda</taxon>
        <taxon>Patellogastropoda</taxon>
        <taxon>Patelloidea</taxon>
        <taxon>Patellidae</taxon>
        <taxon>Patella</taxon>
    </lineage>
</organism>
<dbReference type="SMART" id="SM00875">
    <property type="entry name" value="BACK"/>
    <property type="match status" value="1"/>
</dbReference>
<dbReference type="InterPro" id="IPR015915">
    <property type="entry name" value="Kelch-typ_b-propeller"/>
</dbReference>
<dbReference type="Pfam" id="PF24981">
    <property type="entry name" value="Beta-prop_ATRN-LZTR1"/>
    <property type="match status" value="1"/>
</dbReference>
<feature type="domain" description="BTB" evidence="3">
    <location>
        <begin position="59"/>
        <end position="126"/>
    </location>
</feature>
<dbReference type="InterPro" id="IPR006652">
    <property type="entry name" value="Kelch_1"/>
</dbReference>
<gene>
    <name evidence="4" type="ORF">SNE40_012082</name>
</gene>
<sequence>MPKKPDGFCSRNAGSYRSILTRKRELGGGLEPKSSKSIFNFSDSLMGGIDALWRQKLMCDVVLVVEGKSLLAHKLVLASCSDYFFEKFSDGKDKPGCNQIELQDIKSSAMMSILECMYTGRISLTQNTIKDVLSAATVLGFLGIHEACEQYLVEHLTIDNCFMYMDTACTYDLELLSKHSIEMAAKNFQTATKKVDFRYVPVEQLLLLLKRNDLEVKNEYMVFERVLNWIEVDKQRRIEYAPELLGAVRLPLLSPSEIIDKVENVGCLKEIPDCQKLVKEALHYHCMPCRQSLLQTELTEPRIPYRDNCLVAVGGAPRLKTDRVSCDIMVLDINKPGSKWELTACLPEPRHHHAVVVLNGFLYVVGGETTNHHGFPSNAAFRYDPRHDSWLQIANMKDRRESFQMAVLNNMLYAVGGRTDESKSLASVERYDPSKDEWKHIPPLSSPKRSIAVATLAGKLYAVGGAETQIISSRVERYCPSTNKWEIRKPINTPRFYGHLNPIGNHLYLIGGATIDEQDAVICVEAIERYTPLTDTWVAFTENVLPRPRSESGCVAINNKIYIAGGYNWNKKQRLAKVECYDIATNSWSSVESMGSKFTGVALCCLRIYDLPKS</sequence>
<evidence type="ECO:0000313" key="5">
    <source>
        <dbReference type="Proteomes" id="UP001347796"/>
    </source>
</evidence>
<dbReference type="SUPFAM" id="SSF54695">
    <property type="entry name" value="POZ domain"/>
    <property type="match status" value="1"/>
</dbReference>
<dbReference type="AlphaFoldDB" id="A0AAN8JP31"/>
<dbReference type="SMART" id="SM00612">
    <property type="entry name" value="Kelch"/>
    <property type="match status" value="6"/>
</dbReference>
<accession>A0AAN8JP31</accession>
<dbReference type="PROSITE" id="PS50097">
    <property type="entry name" value="BTB"/>
    <property type="match status" value="1"/>
</dbReference>
<dbReference type="SUPFAM" id="SSF117281">
    <property type="entry name" value="Kelch motif"/>
    <property type="match status" value="1"/>
</dbReference>
<dbReference type="Gene3D" id="3.30.710.10">
    <property type="entry name" value="Potassium Channel Kv1.1, Chain A"/>
    <property type="match status" value="1"/>
</dbReference>
<evidence type="ECO:0000256" key="2">
    <source>
        <dbReference type="ARBA" id="ARBA00022737"/>
    </source>
</evidence>
<dbReference type="PANTHER" id="PTHR45632:SF10">
    <property type="entry name" value="BTB DOMAIN-CONTAINING PROTEIN"/>
    <property type="match status" value="1"/>
</dbReference>
<keyword evidence="1" id="KW-0880">Kelch repeat</keyword>
<proteinExistence type="predicted"/>
<dbReference type="InterPro" id="IPR017096">
    <property type="entry name" value="BTB-kelch_protein"/>
</dbReference>
<protein>
    <recommendedName>
        <fullName evidence="3">BTB domain-containing protein</fullName>
    </recommendedName>
</protein>
<dbReference type="InterPro" id="IPR000210">
    <property type="entry name" value="BTB/POZ_dom"/>
</dbReference>
<dbReference type="Pfam" id="PF00651">
    <property type="entry name" value="BTB"/>
    <property type="match status" value="1"/>
</dbReference>
<dbReference type="Pfam" id="PF07707">
    <property type="entry name" value="BACK"/>
    <property type="match status" value="1"/>
</dbReference>
<comment type="caution">
    <text evidence="4">The sequence shown here is derived from an EMBL/GenBank/DDBJ whole genome shotgun (WGS) entry which is preliminary data.</text>
</comment>
<evidence type="ECO:0000313" key="4">
    <source>
        <dbReference type="EMBL" id="KAK6179811.1"/>
    </source>
</evidence>
<dbReference type="PRINTS" id="PR00501">
    <property type="entry name" value="KELCHREPEAT"/>
</dbReference>
<dbReference type="InterPro" id="IPR011333">
    <property type="entry name" value="SKP1/BTB/POZ_sf"/>
</dbReference>
<evidence type="ECO:0000256" key="1">
    <source>
        <dbReference type="ARBA" id="ARBA00022441"/>
    </source>
</evidence>
<name>A0AAN8JP31_PATCE</name>
<dbReference type="EMBL" id="JAZGQO010000008">
    <property type="protein sequence ID" value="KAK6179811.1"/>
    <property type="molecule type" value="Genomic_DNA"/>
</dbReference>
<keyword evidence="2" id="KW-0677">Repeat</keyword>
<dbReference type="PIRSF" id="PIRSF037037">
    <property type="entry name" value="Kelch-like_protein_gigaxonin"/>
    <property type="match status" value="1"/>
</dbReference>